<dbReference type="Gene3D" id="1.10.1510.10">
    <property type="entry name" value="Uncharacterised protein YqeY/AIM41 PF09424, N-terminal domain"/>
    <property type="match status" value="1"/>
</dbReference>
<dbReference type="GO" id="GO:0016884">
    <property type="term" value="F:carbon-nitrogen ligase activity, with glutamine as amido-N-donor"/>
    <property type="evidence" value="ECO:0007669"/>
    <property type="project" value="InterPro"/>
</dbReference>
<evidence type="ECO:0000313" key="1">
    <source>
        <dbReference type="EMBL" id="ROQ03356.1"/>
    </source>
</evidence>
<proteinExistence type="predicted"/>
<dbReference type="OrthoDB" id="9788127at2"/>
<gene>
    <name evidence="1" type="ORF">EDC65_0038</name>
</gene>
<dbReference type="InterPro" id="IPR003789">
    <property type="entry name" value="Asn/Gln_tRNA_amidoTrase-B-like"/>
</dbReference>
<evidence type="ECO:0000313" key="2">
    <source>
        <dbReference type="Proteomes" id="UP000278222"/>
    </source>
</evidence>
<dbReference type="RefSeq" id="WP_123687684.1">
    <property type="nucleotide sequence ID" value="NZ_AP019700.1"/>
</dbReference>
<dbReference type="SUPFAM" id="SSF89095">
    <property type="entry name" value="GatB/YqeY motif"/>
    <property type="match status" value="1"/>
</dbReference>
<dbReference type="Gene3D" id="1.10.10.410">
    <property type="match status" value="1"/>
</dbReference>
<dbReference type="Pfam" id="PF09424">
    <property type="entry name" value="YqeY"/>
    <property type="match status" value="1"/>
</dbReference>
<dbReference type="InterPro" id="IPR042184">
    <property type="entry name" value="YqeY/Aim41_N"/>
</dbReference>
<dbReference type="PANTHER" id="PTHR28055">
    <property type="entry name" value="ALTERED INHERITANCE OF MITOCHONDRIA PROTEIN 41, MITOCHONDRIAL"/>
    <property type="match status" value="1"/>
</dbReference>
<protein>
    <recommendedName>
        <fullName evidence="3">Glutamyl-tRNA amidotransferase</fullName>
    </recommendedName>
</protein>
<accession>A0A3N1MQX8</accession>
<sequence length="151" mass="16582">MLRARLSEALKTAMRERDQPAVSTVRLILAALKDRDIAARGRGNGDGISDLEILQLLQTMVKQRRESIELYARGGRQDLVDQEAGEIVIIERFLPQQMDEAQAQAAIGAVVAELGAASIKDMGRVMALLKERHAGQMDFTRASAQVKQALT</sequence>
<dbReference type="PANTHER" id="PTHR28055:SF1">
    <property type="entry name" value="ALTERED INHERITANCE OF MITOCHONDRIA PROTEIN 41, MITOCHONDRIAL"/>
    <property type="match status" value="1"/>
</dbReference>
<dbReference type="InterPro" id="IPR023168">
    <property type="entry name" value="GatB_Yqey_C_2"/>
</dbReference>
<dbReference type="InterPro" id="IPR019004">
    <property type="entry name" value="YqeY/Aim41"/>
</dbReference>
<organism evidence="1 2">
    <name type="scientific">Stella humosa</name>
    <dbReference type="NCBI Taxonomy" id="94"/>
    <lineage>
        <taxon>Bacteria</taxon>
        <taxon>Pseudomonadati</taxon>
        <taxon>Pseudomonadota</taxon>
        <taxon>Alphaproteobacteria</taxon>
        <taxon>Rhodospirillales</taxon>
        <taxon>Stellaceae</taxon>
        <taxon>Stella</taxon>
    </lineage>
</organism>
<comment type="caution">
    <text evidence="1">The sequence shown here is derived from an EMBL/GenBank/DDBJ whole genome shotgun (WGS) entry which is preliminary data.</text>
</comment>
<keyword evidence="2" id="KW-1185">Reference proteome</keyword>
<name>A0A3N1MQX8_9PROT</name>
<evidence type="ECO:0008006" key="3">
    <source>
        <dbReference type="Google" id="ProtNLM"/>
    </source>
</evidence>
<dbReference type="AlphaFoldDB" id="A0A3N1MQX8"/>
<reference evidence="1 2" key="1">
    <citation type="submission" date="2018-11" db="EMBL/GenBank/DDBJ databases">
        <title>Genomic Encyclopedia of Type Strains, Phase IV (KMG-IV): sequencing the most valuable type-strain genomes for metagenomic binning, comparative biology and taxonomic classification.</title>
        <authorList>
            <person name="Goeker M."/>
        </authorList>
    </citation>
    <scope>NUCLEOTIDE SEQUENCE [LARGE SCALE GENOMIC DNA]</scope>
    <source>
        <strain evidence="1 2">DSM 5900</strain>
    </source>
</reference>
<dbReference type="Proteomes" id="UP000278222">
    <property type="component" value="Unassembled WGS sequence"/>
</dbReference>
<dbReference type="EMBL" id="RJKX01000001">
    <property type="protein sequence ID" value="ROQ03356.1"/>
    <property type="molecule type" value="Genomic_DNA"/>
</dbReference>